<keyword evidence="6 8" id="KW-0288">FMN</keyword>
<evidence type="ECO:0000259" key="9">
    <source>
        <dbReference type="PROSITE" id="PS50902"/>
    </source>
</evidence>
<keyword evidence="11" id="KW-1185">Reference proteome</keyword>
<comment type="function">
    <text evidence="2 8">Low-potential electron donor to a number of redox enzymes.</text>
</comment>
<dbReference type="Proteomes" id="UP000198935">
    <property type="component" value="Unassembled WGS sequence"/>
</dbReference>
<dbReference type="InterPro" id="IPR050619">
    <property type="entry name" value="Flavodoxin"/>
</dbReference>
<dbReference type="InterPro" id="IPR010087">
    <property type="entry name" value="Flav_short"/>
</dbReference>
<reference evidence="11" key="1">
    <citation type="submission" date="2016-10" db="EMBL/GenBank/DDBJ databases">
        <authorList>
            <person name="Varghese N."/>
            <person name="Submissions S."/>
        </authorList>
    </citation>
    <scope>NUCLEOTIDE SEQUENCE [LARGE SCALE GENOMIC DNA]</scope>
    <source>
        <strain evidence="11">SP</strain>
    </source>
</reference>
<comment type="similarity">
    <text evidence="3 8">Belongs to the flavodoxin family.</text>
</comment>
<dbReference type="GO" id="GO:0009055">
    <property type="term" value="F:electron transfer activity"/>
    <property type="evidence" value="ECO:0007669"/>
    <property type="project" value="UniProtKB-UniRule"/>
</dbReference>
<gene>
    <name evidence="10" type="ORF">SAMN05421736_10666</name>
</gene>
<dbReference type="EMBL" id="FNPI01000006">
    <property type="protein sequence ID" value="SDZ09787.1"/>
    <property type="molecule type" value="Genomic_DNA"/>
</dbReference>
<dbReference type="STRING" id="1503961.SAMN05421736_10666"/>
<dbReference type="Pfam" id="PF00258">
    <property type="entry name" value="Flavodoxin_1"/>
    <property type="match status" value="1"/>
</dbReference>
<dbReference type="InterPro" id="IPR008254">
    <property type="entry name" value="Flavodoxin/NO_synth"/>
</dbReference>
<keyword evidence="4 8" id="KW-0813">Transport</keyword>
<dbReference type="InterPro" id="IPR001094">
    <property type="entry name" value="Flavdoxin-like"/>
</dbReference>
<dbReference type="NCBIfam" id="NF005216">
    <property type="entry name" value="PRK06703.1"/>
    <property type="match status" value="1"/>
</dbReference>
<evidence type="ECO:0000256" key="7">
    <source>
        <dbReference type="ARBA" id="ARBA00022982"/>
    </source>
</evidence>
<dbReference type="NCBIfam" id="NF005246">
    <property type="entry name" value="PRK06756.1"/>
    <property type="match status" value="1"/>
</dbReference>
<dbReference type="GO" id="GO:0010181">
    <property type="term" value="F:FMN binding"/>
    <property type="evidence" value="ECO:0007669"/>
    <property type="project" value="UniProtKB-UniRule"/>
</dbReference>
<evidence type="ECO:0000313" key="11">
    <source>
        <dbReference type="Proteomes" id="UP000198935"/>
    </source>
</evidence>
<evidence type="ECO:0000256" key="1">
    <source>
        <dbReference type="ARBA" id="ARBA00001917"/>
    </source>
</evidence>
<sequence length="149" mass="16296">MSKILLVYASMTGNTEEMADLVEEGVASEGVEVDKRDVMDVDISTIDEFDYIMLGAYTWGEGALPDEFLDLYDDMETHDLAGKTFAVFGTGDTSYTIYCGAVDLLEEVIKERGGNLALEGLKVENLPEGDDKDRSVAFGAEFARLVKGE</sequence>
<evidence type="ECO:0000256" key="2">
    <source>
        <dbReference type="ARBA" id="ARBA00003297"/>
    </source>
</evidence>
<dbReference type="InterPro" id="IPR029039">
    <property type="entry name" value="Flavoprotein-like_sf"/>
</dbReference>
<dbReference type="PROSITE" id="PS50902">
    <property type="entry name" value="FLAVODOXIN_LIKE"/>
    <property type="match status" value="1"/>
</dbReference>
<dbReference type="NCBIfam" id="TIGR01753">
    <property type="entry name" value="flav_short"/>
    <property type="match status" value="1"/>
</dbReference>
<dbReference type="GO" id="GO:0016651">
    <property type="term" value="F:oxidoreductase activity, acting on NAD(P)H"/>
    <property type="evidence" value="ECO:0007669"/>
    <property type="project" value="UniProtKB-ARBA"/>
</dbReference>
<name>A0A1H3Q8T1_9BACI</name>
<evidence type="ECO:0000313" key="10">
    <source>
        <dbReference type="EMBL" id="SDZ09787.1"/>
    </source>
</evidence>
<accession>A0A1H3Q8T1</accession>
<dbReference type="PANTHER" id="PTHR42809">
    <property type="entry name" value="FLAVODOXIN 2"/>
    <property type="match status" value="1"/>
</dbReference>
<dbReference type="OrthoDB" id="9790745at2"/>
<dbReference type="AlphaFoldDB" id="A0A1H3Q8T1"/>
<evidence type="ECO:0000256" key="5">
    <source>
        <dbReference type="ARBA" id="ARBA00022630"/>
    </source>
</evidence>
<dbReference type="InterPro" id="IPR001226">
    <property type="entry name" value="Flavodoxin_CS"/>
</dbReference>
<dbReference type="SUPFAM" id="SSF52218">
    <property type="entry name" value="Flavoproteins"/>
    <property type="match status" value="1"/>
</dbReference>
<evidence type="ECO:0000256" key="3">
    <source>
        <dbReference type="ARBA" id="ARBA00005267"/>
    </source>
</evidence>
<protein>
    <recommendedName>
        <fullName evidence="8">Flavodoxin</fullName>
    </recommendedName>
</protein>
<proteinExistence type="inferred from homology"/>
<dbReference type="PRINTS" id="PR00369">
    <property type="entry name" value="FLAVODOXIN"/>
</dbReference>
<keyword evidence="7 8" id="KW-0249">Electron transport</keyword>
<keyword evidence="5 8" id="KW-0285">Flavoprotein</keyword>
<comment type="cofactor">
    <cofactor evidence="1 8">
        <name>FMN</name>
        <dbReference type="ChEBI" id="CHEBI:58210"/>
    </cofactor>
</comment>
<feature type="domain" description="Flavodoxin-like" evidence="9">
    <location>
        <begin position="4"/>
        <end position="143"/>
    </location>
</feature>
<dbReference type="PANTHER" id="PTHR42809:SF1">
    <property type="entry name" value="FLAVODOXIN 1"/>
    <property type="match status" value="1"/>
</dbReference>
<dbReference type="PROSITE" id="PS00201">
    <property type="entry name" value="FLAVODOXIN"/>
    <property type="match status" value="1"/>
</dbReference>
<evidence type="ECO:0000256" key="4">
    <source>
        <dbReference type="ARBA" id="ARBA00022448"/>
    </source>
</evidence>
<evidence type="ECO:0000256" key="8">
    <source>
        <dbReference type="RuleBase" id="RU367037"/>
    </source>
</evidence>
<organism evidence="10 11">
    <name type="scientific">Evansella caseinilytica</name>
    <dbReference type="NCBI Taxonomy" id="1503961"/>
    <lineage>
        <taxon>Bacteria</taxon>
        <taxon>Bacillati</taxon>
        <taxon>Bacillota</taxon>
        <taxon>Bacilli</taxon>
        <taxon>Bacillales</taxon>
        <taxon>Bacillaceae</taxon>
        <taxon>Evansella</taxon>
    </lineage>
</organism>
<evidence type="ECO:0000256" key="6">
    <source>
        <dbReference type="ARBA" id="ARBA00022643"/>
    </source>
</evidence>
<dbReference type="Gene3D" id="3.40.50.360">
    <property type="match status" value="1"/>
</dbReference>